<evidence type="ECO:0000256" key="3">
    <source>
        <dbReference type="ARBA" id="ARBA00023136"/>
    </source>
</evidence>
<keyword evidence="4" id="KW-0564">Palmitate</keyword>
<dbReference type="Pfam" id="PF03180">
    <property type="entry name" value="Lipoprotein_9"/>
    <property type="match status" value="1"/>
</dbReference>
<proteinExistence type="inferred from homology"/>
<gene>
    <name evidence="8" type="ORF">JOC77_002585</name>
</gene>
<evidence type="ECO:0000256" key="4">
    <source>
        <dbReference type="ARBA" id="ARBA00023139"/>
    </source>
</evidence>
<evidence type="ECO:0000313" key="9">
    <source>
        <dbReference type="Proteomes" id="UP000823486"/>
    </source>
</evidence>
<dbReference type="InterPro" id="IPR004872">
    <property type="entry name" value="Lipoprotein_NlpA"/>
</dbReference>
<name>A0ABS2QLM9_9BACI</name>
<dbReference type="PANTHER" id="PTHR30429:SF3">
    <property type="entry name" value="LIPOPROTEIN"/>
    <property type="match status" value="1"/>
</dbReference>
<dbReference type="RefSeq" id="WP_204543740.1">
    <property type="nucleotide sequence ID" value="NZ_JAFBFI010000010.1"/>
</dbReference>
<dbReference type="Gene3D" id="3.40.190.10">
    <property type="entry name" value="Periplasmic binding protein-like II"/>
    <property type="match status" value="2"/>
</dbReference>
<dbReference type="PANTHER" id="PTHR30429">
    <property type="entry name" value="D-METHIONINE-BINDING LIPOPROTEIN METQ"/>
    <property type="match status" value="1"/>
</dbReference>
<evidence type="ECO:0000256" key="5">
    <source>
        <dbReference type="ARBA" id="ARBA00023288"/>
    </source>
</evidence>
<evidence type="ECO:0000256" key="6">
    <source>
        <dbReference type="PIRNR" id="PIRNR002854"/>
    </source>
</evidence>
<accession>A0ABS2QLM9</accession>
<keyword evidence="2 7" id="KW-0732">Signal</keyword>
<organism evidence="8 9">
    <name type="scientific">Peribacillus deserti</name>
    <dbReference type="NCBI Taxonomy" id="673318"/>
    <lineage>
        <taxon>Bacteria</taxon>
        <taxon>Bacillati</taxon>
        <taxon>Bacillota</taxon>
        <taxon>Bacilli</taxon>
        <taxon>Bacillales</taxon>
        <taxon>Bacillaceae</taxon>
        <taxon>Peribacillus</taxon>
    </lineage>
</organism>
<comment type="caution">
    <text evidence="8">The sequence shown here is derived from an EMBL/GenBank/DDBJ whole genome shotgun (WGS) entry which is preliminary data.</text>
</comment>
<evidence type="ECO:0000313" key="8">
    <source>
        <dbReference type="EMBL" id="MBM7693146.1"/>
    </source>
</evidence>
<evidence type="ECO:0000256" key="2">
    <source>
        <dbReference type="ARBA" id="ARBA00022729"/>
    </source>
</evidence>
<feature type="signal peptide" evidence="7">
    <location>
        <begin position="1"/>
        <end position="25"/>
    </location>
</feature>
<sequence>MKKLLFIVFTILLAALSGCSSNSSGNEFKTVKVGISGSDTRVWDYISEKAEKEGIKIEIVKFSDYVQPNMALAEGEIDANAFQTVAYFNAFKKDHKLDLSAIGTTVLAPMGVFSNKVKDISEIQKGDEIAVPNDVTNLGRALLLLEKANLIKLKAGFDGKGGLENVTDYKGLKITPVVAGQAPRALDDVAASVINNGIAVDAGLNPKEDAIFREDKTAVPYVNIIAAQTKRKNDKTLIKLVEIYQSEAVTKFIQKTYKGATIPTIIPVKEIQNL</sequence>
<keyword evidence="9" id="KW-1185">Reference proteome</keyword>
<feature type="chain" id="PRO_5045796139" description="Lipoprotein" evidence="7">
    <location>
        <begin position="26"/>
        <end position="274"/>
    </location>
</feature>
<reference evidence="8 9" key="1">
    <citation type="submission" date="2021-01" db="EMBL/GenBank/DDBJ databases">
        <title>Genomic Encyclopedia of Type Strains, Phase IV (KMG-IV): sequencing the most valuable type-strain genomes for metagenomic binning, comparative biology and taxonomic classification.</title>
        <authorList>
            <person name="Goeker M."/>
        </authorList>
    </citation>
    <scope>NUCLEOTIDE SEQUENCE [LARGE SCALE GENOMIC DNA]</scope>
    <source>
        <strain evidence="8 9">DSM 105482</strain>
    </source>
</reference>
<comment type="similarity">
    <text evidence="6">Belongs to the nlpA lipoprotein family.</text>
</comment>
<dbReference type="EMBL" id="JAFBFI010000010">
    <property type="protein sequence ID" value="MBM7693146.1"/>
    <property type="molecule type" value="Genomic_DNA"/>
</dbReference>
<evidence type="ECO:0000256" key="1">
    <source>
        <dbReference type="ARBA" id="ARBA00004635"/>
    </source>
</evidence>
<comment type="subcellular location">
    <subcellularLocation>
        <location evidence="1">Membrane</location>
        <topology evidence="1">Lipid-anchor</topology>
    </subcellularLocation>
</comment>
<evidence type="ECO:0000256" key="7">
    <source>
        <dbReference type="SAM" id="SignalP"/>
    </source>
</evidence>
<dbReference type="PIRSF" id="PIRSF002854">
    <property type="entry name" value="MetQ"/>
    <property type="match status" value="1"/>
</dbReference>
<keyword evidence="3" id="KW-0472">Membrane</keyword>
<dbReference type="PROSITE" id="PS51257">
    <property type="entry name" value="PROKAR_LIPOPROTEIN"/>
    <property type="match status" value="1"/>
</dbReference>
<keyword evidence="5 6" id="KW-0449">Lipoprotein</keyword>
<protein>
    <recommendedName>
        <fullName evidence="6">Lipoprotein</fullName>
    </recommendedName>
</protein>
<dbReference type="SUPFAM" id="SSF53850">
    <property type="entry name" value="Periplasmic binding protein-like II"/>
    <property type="match status" value="1"/>
</dbReference>
<dbReference type="Proteomes" id="UP000823486">
    <property type="component" value="Unassembled WGS sequence"/>
</dbReference>